<dbReference type="RefSeq" id="WP_203844331.1">
    <property type="nucleotide sequence ID" value="NZ_BAAAVW010000005.1"/>
</dbReference>
<proteinExistence type="predicted"/>
<evidence type="ECO:0000313" key="2">
    <source>
        <dbReference type="Proteomes" id="UP000660611"/>
    </source>
</evidence>
<protein>
    <submittedName>
        <fullName evidence="1">Uncharacterized protein</fullName>
    </submittedName>
</protein>
<name>A0A919U4S2_9ACTN</name>
<sequence length="105" mass="11680">MDGDPGQAPLLRERWPVLAGELDAALAAVGEKSLRRRASRLRVVQMCSCEDDFCQSFRTAPATGKAYGPGHRNVWLDPPWPGYLVLDVVRGIIVHIEVLYRPPLD</sequence>
<dbReference type="EMBL" id="BONQ01000014">
    <property type="protein sequence ID" value="GIG42444.1"/>
    <property type="molecule type" value="Genomic_DNA"/>
</dbReference>
<evidence type="ECO:0000313" key="1">
    <source>
        <dbReference type="EMBL" id="GIG42444.1"/>
    </source>
</evidence>
<dbReference type="Proteomes" id="UP000660611">
    <property type="component" value="Unassembled WGS sequence"/>
</dbReference>
<dbReference type="AlphaFoldDB" id="A0A919U4S2"/>
<keyword evidence="2" id="KW-1185">Reference proteome</keyword>
<comment type="caution">
    <text evidence="1">The sequence shown here is derived from an EMBL/GenBank/DDBJ whole genome shotgun (WGS) entry which is preliminary data.</text>
</comment>
<gene>
    <name evidence="1" type="ORF">Dsi01nite_004850</name>
</gene>
<organism evidence="1 2">
    <name type="scientific">Dactylosporangium siamense</name>
    <dbReference type="NCBI Taxonomy" id="685454"/>
    <lineage>
        <taxon>Bacteria</taxon>
        <taxon>Bacillati</taxon>
        <taxon>Actinomycetota</taxon>
        <taxon>Actinomycetes</taxon>
        <taxon>Micromonosporales</taxon>
        <taxon>Micromonosporaceae</taxon>
        <taxon>Dactylosporangium</taxon>
    </lineage>
</organism>
<accession>A0A919U4S2</accession>
<reference evidence="1" key="1">
    <citation type="submission" date="2021-01" db="EMBL/GenBank/DDBJ databases">
        <title>Whole genome shotgun sequence of Dactylosporangium siamense NBRC 106093.</title>
        <authorList>
            <person name="Komaki H."/>
            <person name="Tamura T."/>
        </authorList>
    </citation>
    <scope>NUCLEOTIDE SEQUENCE</scope>
    <source>
        <strain evidence="1">NBRC 106093</strain>
    </source>
</reference>